<keyword evidence="2 6" id="KW-0812">Transmembrane</keyword>
<dbReference type="SUPFAM" id="SSF103473">
    <property type="entry name" value="MFS general substrate transporter"/>
    <property type="match status" value="1"/>
</dbReference>
<evidence type="ECO:0000256" key="6">
    <source>
        <dbReference type="SAM" id="Phobius"/>
    </source>
</evidence>
<evidence type="ECO:0000256" key="3">
    <source>
        <dbReference type="ARBA" id="ARBA00022989"/>
    </source>
</evidence>
<comment type="subcellular location">
    <subcellularLocation>
        <location evidence="1">Membrane</location>
        <topology evidence="1">Multi-pass membrane protein</topology>
    </subcellularLocation>
</comment>
<feature type="transmembrane region" description="Helical" evidence="6">
    <location>
        <begin position="440"/>
        <end position="464"/>
    </location>
</feature>
<dbReference type="PANTHER" id="PTHR23507:SF37">
    <property type="entry name" value="GH08173P"/>
    <property type="match status" value="1"/>
</dbReference>
<dbReference type="InterPro" id="IPR036259">
    <property type="entry name" value="MFS_trans_sf"/>
</dbReference>
<organism evidence="7 8">
    <name type="scientific">Rhynchophorus ferrugineus</name>
    <name type="common">Red palm weevil</name>
    <name type="synonym">Curculio ferrugineus</name>
    <dbReference type="NCBI Taxonomy" id="354439"/>
    <lineage>
        <taxon>Eukaryota</taxon>
        <taxon>Metazoa</taxon>
        <taxon>Ecdysozoa</taxon>
        <taxon>Arthropoda</taxon>
        <taxon>Hexapoda</taxon>
        <taxon>Insecta</taxon>
        <taxon>Pterygota</taxon>
        <taxon>Neoptera</taxon>
        <taxon>Endopterygota</taxon>
        <taxon>Coleoptera</taxon>
        <taxon>Polyphaga</taxon>
        <taxon>Cucujiformia</taxon>
        <taxon>Curculionidae</taxon>
        <taxon>Dryophthorinae</taxon>
        <taxon>Rhynchophorus</taxon>
    </lineage>
</organism>
<accession>A0A834IIL6</accession>
<dbReference type="OrthoDB" id="419734at2759"/>
<sequence>MQTMDELSTRNRRRNGPSKWNYLKYITVEPSLTIYMLAFMITSVVEQSLFVYKTCKVDHGYNETVCRNIYQKEYSDINKEVQITVSKFLLWNNVAGHAGQIILAFFMGSWSDKRGRKLPLIIGLIGKLYYSLMIILNASQSHWPVMYIVYTATLPMTITGADVAVFSAAFSYLTDVSSKENRTIRVTLLEVCYLATMPIGIALGSLIYSRVNQSYMIMFTINASLLVVAILYSLLRLDWQTSANQKPISEAQNVLVDFFDFNHVIDTAKTICKRRPSRKRRVLLMLILMMALYTFQRDERSVTFLYCQRVFNWSVKQYSMFRTFQSALQDLGLLIGVPILSKWLGCKDTSIIMIGAVAHIAARIFYINASDYLVFYIGGVFAAFGPIVAPVIRSMLSKIVLVSEKGKAFSVLGVADNAIPIISGVLYSQVYSLTIHTFPAAMFFITIASQLGVFLLVLYIYFVYKEDQAPNEHDERQAECLSDGRPNDYDEEK</sequence>
<feature type="transmembrane region" description="Helical" evidence="6">
    <location>
        <begin position="148"/>
        <end position="174"/>
    </location>
</feature>
<dbReference type="GO" id="GO:0022857">
    <property type="term" value="F:transmembrane transporter activity"/>
    <property type="evidence" value="ECO:0007669"/>
    <property type="project" value="InterPro"/>
</dbReference>
<evidence type="ECO:0000256" key="1">
    <source>
        <dbReference type="ARBA" id="ARBA00004141"/>
    </source>
</evidence>
<name>A0A834IIL6_RHYFE</name>
<dbReference type="PANTHER" id="PTHR23507">
    <property type="entry name" value="ZGC:174356"/>
    <property type="match status" value="1"/>
</dbReference>
<comment type="caution">
    <text evidence="7">The sequence shown here is derived from an EMBL/GenBank/DDBJ whole genome shotgun (WGS) entry which is preliminary data.</text>
</comment>
<dbReference type="Pfam" id="PF07690">
    <property type="entry name" value="MFS_1"/>
    <property type="match status" value="1"/>
</dbReference>
<feature type="transmembrane region" description="Helical" evidence="6">
    <location>
        <begin position="88"/>
        <end position="106"/>
    </location>
</feature>
<feature type="transmembrane region" description="Helical" evidence="6">
    <location>
        <begin position="373"/>
        <end position="396"/>
    </location>
</feature>
<dbReference type="GO" id="GO:0016020">
    <property type="term" value="C:membrane"/>
    <property type="evidence" value="ECO:0007669"/>
    <property type="project" value="UniProtKB-SubCell"/>
</dbReference>
<feature type="transmembrane region" description="Helical" evidence="6">
    <location>
        <begin position="281"/>
        <end position="296"/>
    </location>
</feature>
<keyword evidence="3 6" id="KW-1133">Transmembrane helix</keyword>
<dbReference type="EMBL" id="JAACXV010000238">
    <property type="protein sequence ID" value="KAF7281514.1"/>
    <property type="molecule type" value="Genomic_DNA"/>
</dbReference>
<feature type="region of interest" description="Disordered" evidence="5">
    <location>
        <begin position="471"/>
        <end position="493"/>
    </location>
</feature>
<reference evidence="7" key="1">
    <citation type="submission" date="2020-08" db="EMBL/GenBank/DDBJ databases">
        <title>Genome sequencing and assembly of the red palm weevil Rhynchophorus ferrugineus.</title>
        <authorList>
            <person name="Dias G.B."/>
            <person name="Bergman C.M."/>
            <person name="Manee M."/>
        </authorList>
    </citation>
    <scope>NUCLEOTIDE SEQUENCE</scope>
    <source>
        <strain evidence="7">AA-2017</strain>
        <tissue evidence="7">Whole larva</tissue>
    </source>
</reference>
<feature type="transmembrane region" description="Helical" evidence="6">
    <location>
        <begin position="118"/>
        <end position="136"/>
    </location>
</feature>
<keyword evidence="8" id="KW-1185">Reference proteome</keyword>
<feature type="transmembrane region" description="Helical" evidence="6">
    <location>
        <begin position="408"/>
        <end position="428"/>
    </location>
</feature>
<dbReference type="InterPro" id="IPR011701">
    <property type="entry name" value="MFS"/>
</dbReference>
<feature type="transmembrane region" description="Helical" evidence="6">
    <location>
        <begin position="186"/>
        <end position="208"/>
    </location>
</feature>
<dbReference type="Proteomes" id="UP000625711">
    <property type="component" value="Unassembled WGS sequence"/>
</dbReference>
<proteinExistence type="predicted"/>
<evidence type="ECO:0000313" key="7">
    <source>
        <dbReference type="EMBL" id="KAF7281514.1"/>
    </source>
</evidence>
<evidence type="ECO:0008006" key="9">
    <source>
        <dbReference type="Google" id="ProtNLM"/>
    </source>
</evidence>
<keyword evidence="4 6" id="KW-0472">Membrane</keyword>
<feature type="transmembrane region" description="Helical" evidence="6">
    <location>
        <begin position="214"/>
        <end position="235"/>
    </location>
</feature>
<evidence type="ECO:0000256" key="4">
    <source>
        <dbReference type="ARBA" id="ARBA00023136"/>
    </source>
</evidence>
<gene>
    <name evidence="7" type="ORF">GWI33_004594</name>
</gene>
<evidence type="ECO:0000256" key="2">
    <source>
        <dbReference type="ARBA" id="ARBA00022692"/>
    </source>
</evidence>
<evidence type="ECO:0000256" key="5">
    <source>
        <dbReference type="SAM" id="MobiDB-lite"/>
    </source>
</evidence>
<dbReference type="Gene3D" id="1.20.1250.20">
    <property type="entry name" value="MFS general substrate transporter like domains"/>
    <property type="match status" value="1"/>
</dbReference>
<feature type="transmembrane region" description="Helical" evidence="6">
    <location>
        <begin position="21"/>
        <end position="41"/>
    </location>
</feature>
<dbReference type="AlphaFoldDB" id="A0A834IIL6"/>
<evidence type="ECO:0000313" key="8">
    <source>
        <dbReference type="Proteomes" id="UP000625711"/>
    </source>
</evidence>
<protein>
    <recommendedName>
        <fullName evidence="9">Proton-coupled folate transporter-like protein</fullName>
    </recommendedName>
</protein>